<dbReference type="EMBL" id="FOLS01000048">
    <property type="protein sequence ID" value="SFD93938.1"/>
    <property type="molecule type" value="Genomic_DNA"/>
</dbReference>
<dbReference type="RefSeq" id="WP_074985910.1">
    <property type="nucleotide sequence ID" value="NZ_CP101752.1"/>
</dbReference>
<name>A0AAQ1KNQ4_9PSED</name>
<organism evidence="5 6">
    <name type="scientific">Pseudomonas citronellolis</name>
    <dbReference type="NCBI Taxonomy" id="53408"/>
    <lineage>
        <taxon>Bacteria</taxon>
        <taxon>Pseudomonadati</taxon>
        <taxon>Pseudomonadota</taxon>
        <taxon>Gammaproteobacteria</taxon>
        <taxon>Pseudomonadales</taxon>
        <taxon>Pseudomonadaceae</taxon>
        <taxon>Pseudomonas</taxon>
    </lineage>
</organism>
<dbReference type="PRINTS" id="PR00598">
    <property type="entry name" value="HTHMARR"/>
</dbReference>
<dbReference type="PROSITE" id="PS50995">
    <property type="entry name" value="HTH_MARR_2"/>
    <property type="match status" value="1"/>
</dbReference>
<dbReference type="PANTHER" id="PTHR33164">
    <property type="entry name" value="TRANSCRIPTIONAL REGULATOR, MARR FAMILY"/>
    <property type="match status" value="1"/>
</dbReference>
<feature type="domain" description="HTH marR-type" evidence="4">
    <location>
        <begin position="1"/>
        <end position="141"/>
    </location>
</feature>
<evidence type="ECO:0000313" key="5">
    <source>
        <dbReference type="EMBL" id="SFD93938.1"/>
    </source>
</evidence>
<reference evidence="5 6" key="1">
    <citation type="submission" date="2016-10" db="EMBL/GenBank/DDBJ databases">
        <authorList>
            <person name="Varghese N."/>
            <person name="Submissions S."/>
        </authorList>
    </citation>
    <scope>NUCLEOTIDE SEQUENCE [LARGE SCALE GENOMIC DNA]</scope>
    <source>
        <strain evidence="5 6">LMG 18378</strain>
    </source>
</reference>
<keyword evidence="3" id="KW-0804">Transcription</keyword>
<dbReference type="PROSITE" id="PS01117">
    <property type="entry name" value="HTH_MARR_1"/>
    <property type="match status" value="1"/>
</dbReference>
<dbReference type="InterPro" id="IPR036390">
    <property type="entry name" value="WH_DNA-bd_sf"/>
</dbReference>
<gene>
    <name evidence="5" type="ORF">SAMN05216577_14810</name>
</gene>
<dbReference type="Gene3D" id="1.10.10.10">
    <property type="entry name" value="Winged helix-like DNA-binding domain superfamily/Winged helix DNA-binding domain"/>
    <property type="match status" value="1"/>
</dbReference>
<accession>A0AAQ1KNQ4</accession>
<dbReference type="Proteomes" id="UP000183385">
    <property type="component" value="Unassembled WGS sequence"/>
</dbReference>
<dbReference type="AlphaFoldDB" id="A0AAQ1KNQ4"/>
<dbReference type="InterPro" id="IPR036388">
    <property type="entry name" value="WH-like_DNA-bd_sf"/>
</dbReference>
<comment type="caution">
    <text evidence="5">The sequence shown here is derived from an EMBL/GenBank/DDBJ whole genome shotgun (WGS) entry which is preliminary data.</text>
</comment>
<dbReference type="GO" id="GO:0006950">
    <property type="term" value="P:response to stress"/>
    <property type="evidence" value="ECO:0007669"/>
    <property type="project" value="TreeGrafter"/>
</dbReference>
<dbReference type="GO" id="GO:0003677">
    <property type="term" value="F:DNA binding"/>
    <property type="evidence" value="ECO:0007669"/>
    <property type="project" value="UniProtKB-KW"/>
</dbReference>
<evidence type="ECO:0000259" key="4">
    <source>
        <dbReference type="PROSITE" id="PS50995"/>
    </source>
</evidence>
<dbReference type="InterPro" id="IPR039422">
    <property type="entry name" value="MarR/SlyA-like"/>
</dbReference>
<keyword evidence="2" id="KW-0238">DNA-binding</keyword>
<dbReference type="PANTHER" id="PTHR33164:SF64">
    <property type="entry name" value="TRANSCRIPTIONAL REGULATOR SLYA"/>
    <property type="match status" value="1"/>
</dbReference>
<proteinExistence type="predicted"/>
<evidence type="ECO:0000256" key="3">
    <source>
        <dbReference type="ARBA" id="ARBA00023163"/>
    </source>
</evidence>
<dbReference type="InterPro" id="IPR000835">
    <property type="entry name" value="HTH_MarR-typ"/>
</dbReference>
<sequence length="155" mass="16838">MKKLDQLRQQFTSHLRPIGELWRRVAQESLLAHGISVPCGSALLAIARLGEGVSQSALAEELGIEAASLVRSVDQLAQAGLVRREKGLQDQRVKTLWFTDTGRALASGVEHELITLRARMLADVPREDLEAALRVFRIIEGFAQASTTVGAAAKS</sequence>
<evidence type="ECO:0000256" key="2">
    <source>
        <dbReference type="ARBA" id="ARBA00023125"/>
    </source>
</evidence>
<dbReference type="GO" id="GO:0003700">
    <property type="term" value="F:DNA-binding transcription factor activity"/>
    <property type="evidence" value="ECO:0007669"/>
    <property type="project" value="InterPro"/>
</dbReference>
<evidence type="ECO:0000256" key="1">
    <source>
        <dbReference type="ARBA" id="ARBA00023015"/>
    </source>
</evidence>
<dbReference type="Pfam" id="PF12802">
    <property type="entry name" value="MarR_2"/>
    <property type="match status" value="1"/>
</dbReference>
<keyword evidence="6" id="KW-1185">Reference proteome</keyword>
<evidence type="ECO:0000313" key="6">
    <source>
        <dbReference type="Proteomes" id="UP000183385"/>
    </source>
</evidence>
<dbReference type="SMART" id="SM00347">
    <property type="entry name" value="HTH_MARR"/>
    <property type="match status" value="1"/>
</dbReference>
<keyword evidence="1" id="KW-0805">Transcription regulation</keyword>
<protein>
    <submittedName>
        <fullName evidence="5">MarR family transcriptional regulator, transcriptional regulator for hemolysin</fullName>
    </submittedName>
</protein>
<dbReference type="SUPFAM" id="SSF46785">
    <property type="entry name" value="Winged helix' DNA-binding domain"/>
    <property type="match status" value="1"/>
</dbReference>
<dbReference type="InterPro" id="IPR023187">
    <property type="entry name" value="Tscrpt_reg_MarR-type_CS"/>
</dbReference>